<keyword evidence="2" id="KW-1185">Reference proteome</keyword>
<dbReference type="RefSeq" id="YP_009613101.1">
    <property type="nucleotide sequence ID" value="NC_042019.1"/>
</dbReference>
<accession>A0A223LDT4</accession>
<sequence length="74" mass="8664">MRIRLVDEKGFINANRQDSQSYKLARTIVEFSKGRQLRVIGNDGPEWLLNVCGRCWRGRISANCKQYFEVQNET</sequence>
<dbReference type="GeneID" id="40089471"/>
<name>A0A223LDT4_9CAUD</name>
<evidence type="ECO:0000313" key="2">
    <source>
        <dbReference type="Proteomes" id="UP000221110"/>
    </source>
</evidence>
<organism evidence="1 2">
    <name type="scientific">Aeromonas phage AS-gz</name>
    <dbReference type="NCBI Taxonomy" id="2026082"/>
    <lineage>
        <taxon>Viruses</taxon>
        <taxon>Duplodnaviria</taxon>
        <taxon>Heunggongvirae</taxon>
        <taxon>Uroviricota</taxon>
        <taxon>Caudoviricetes</taxon>
        <taxon>Pantevenvirales</taxon>
        <taxon>Straboviridae</taxon>
        <taxon>Tulanevirus</taxon>
        <taxon>Tulanevirus asgz</taxon>
    </lineage>
</organism>
<dbReference type="Proteomes" id="UP000221110">
    <property type="component" value="Segment"/>
</dbReference>
<evidence type="ECO:0000313" key="1">
    <source>
        <dbReference type="EMBL" id="ASU00650.1"/>
    </source>
</evidence>
<reference evidence="1 2" key="1">
    <citation type="submission" date="2017-07" db="EMBL/GenBank/DDBJ databases">
        <title>In vitro design and evaluation of phage cocktails against multidrug-resistant Aeromonas salmonicida.</title>
        <authorList>
            <person name="Chen L."/>
            <person name="Yuan S."/>
            <person name="Ma Y."/>
        </authorList>
    </citation>
    <scope>NUCLEOTIDE SEQUENCE [LARGE SCALE GENOMIC DNA]</scope>
</reference>
<protein>
    <submittedName>
        <fullName evidence="1">Uncharacterized protein</fullName>
    </submittedName>
</protein>
<dbReference type="EMBL" id="MF479730">
    <property type="protein sequence ID" value="ASU00650.1"/>
    <property type="molecule type" value="Genomic_DNA"/>
</dbReference>
<proteinExistence type="predicted"/>
<dbReference type="KEGG" id="vg:40089471"/>